<evidence type="ECO:0000313" key="1">
    <source>
        <dbReference type="EMBL" id="CAK9040818.1"/>
    </source>
</evidence>
<proteinExistence type="predicted"/>
<organism evidence="1 2">
    <name type="scientific">Durusdinium trenchii</name>
    <dbReference type="NCBI Taxonomy" id="1381693"/>
    <lineage>
        <taxon>Eukaryota</taxon>
        <taxon>Sar</taxon>
        <taxon>Alveolata</taxon>
        <taxon>Dinophyceae</taxon>
        <taxon>Suessiales</taxon>
        <taxon>Symbiodiniaceae</taxon>
        <taxon>Durusdinium</taxon>
    </lineage>
</organism>
<keyword evidence="2" id="KW-1185">Reference proteome</keyword>
<reference evidence="1 2" key="1">
    <citation type="submission" date="2024-02" db="EMBL/GenBank/DDBJ databases">
        <authorList>
            <person name="Chen Y."/>
            <person name="Shah S."/>
            <person name="Dougan E. K."/>
            <person name="Thang M."/>
            <person name="Chan C."/>
        </authorList>
    </citation>
    <scope>NUCLEOTIDE SEQUENCE [LARGE SCALE GENOMIC DNA]</scope>
</reference>
<sequence length="379" mass="43454">MLGKSLSKRQLSSLNAQCEALATGVAELQSERQRHLVWIQREASEAASLESQLRELESTESAESVAAAPAPSLPNEGEEKELERWRAEEATVSEELQTESEEAQKHEQQISEKMVHRSKLEAAVDSQQRLLAKATQRCTAVQSERDRLREEEIVHEHALGMKLEQLEAKKCRGAERSNSYWERAPFLSTDSNSFERYKEELQSEREELQQLEAELCAALVAKQAAELHAHSERQKEEKTQRERQQNLQKLTRLQSTSSSSSKQDVGVRSQLEVRPKDNIDQLRRTQQHLRQELQTHQDMLAELPFESIQGPSVEQMKEMLKEDLVLMKRLQARKRDLEVHSDQERRLVASLQRQVARAADQPSAEVDLTKVAQDPDKTE</sequence>
<dbReference type="Proteomes" id="UP001642464">
    <property type="component" value="Unassembled WGS sequence"/>
</dbReference>
<evidence type="ECO:0000313" key="2">
    <source>
        <dbReference type="Proteomes" id="UP001642464"/>
    </source>
</evidence>
<gene>
    <name evidence="1" type="ORF">SCF082_LOCUS23670</name>
</gene>
<accession>A0ABP0LQ53</accession>
<protein>
    <submittedName>
        <fullName evidence="1">Uncharacterized protein</fullName>
    </submittedName>
</protein>
<name>A0ABP0LQ53_9DINO</name>
<dbReference type="EMBL" id="CAXAMM010017291">
    <property type="protein sequence ID" value="CAK9040818.1"/>
    <property type="molecule type" value="Genomic_DNA"/>
</dbReference>
<comment type="caution">
    <text evidence="1">The sequence shown here is derived from an EMBL/GenBank/DDBJ whole genome shotgun (WGS) entry which is preliminary data.</text>
</comment>